<evidence type="ECO:0000313" key="5">
    <source>
        <dbReference type="Proteomes" id="UP000009102"/>
    </source>
</evidence>
<organism evidence="4 5">
    <name type="scientific">Halothiobacillus neapolitanus (strain ATCC 23641 / DSM 15147 / CIP 104769 / NCIMB 8539 / c2)</name>
    <name type="common">Thiobacillus neapolitanus</name>
    <dbReference type="NCBI Taxonomy" id="555778"/>
    <lineage>
        <taxon>Bacteria</taxon>
        <taxon>Pseudomonadati</taxon>
        <taxon>Pseudomonadota</taxon>
        <taxon>Gammaproteobacteria</taxon>
        <taxon>Chromatiales</taxon>
        <taxon>Halothiobacillaceae</taxon>
        <taxon>Halothiobacillus</taxon>
    </lineage>
</organism>
<dbReference type="Gene3D" id="2.40.420.20">
    <property type="match status" value="1"/>
</dbReference>
<dbReference type="KEGG" id="hna:Hneap_0787"/>
<dbReference type="Gene3D" id="2.40.50.100">
    <property type="match status" value="1"/>
</dbReference>
<dbReference type="AlphaFoldDB" id="D0KYW3"/>
<dbReference type="PANTHER" id="PTHR30097">
    <property type="entry name" value="CATION EFFLUX SYSTEM PROTEIN CUSB"/>
    <property type="match status" value="1"/>
</dbReference>
<feature type="chain" id="PRO_5003009882" evidence="3">
    <location>
        <begin position="26"/>
        <end position="365"/>
    </location>
</feature>
<dbReference type="InterPro" id="IPR006143">
    <property type="entry name" value="RND_pump_MFP"/>
</dbReference>
<dbReference type="Gene3D" id="2.40.30.170">
    <property type="match status" value="1"/>
</dbReference>
<dbReference type="PANTHER" id="PTHR30097:SF4">
    <property type="entry name" value="SLR6042 PROTEIN"/>
    <property type="match status" value="1"/>
</dbReference>
<feature type="signal peptide" evidence="3">
    <location>
        <begin position="1"/>
        <end position="25"/>
    </location>
</feature>
<dbReference type="SUPFAM" id="SSF111369">
    <property type="entry name" value="HlyD-like secretion proteins"/>
    <property type="match status" value="1"/>
</dbReference>
<sequence length="365" mass="38120">MFSSFTRWTLIGLLGLAALNHTVLAADTAASDSVQIQVQLVPLAEGRLQATPRFTGQIVPIPSAVRVASCAFEGRVTRLFVQPGSTVSKNAPLLTVHTSAQTRQQVAQAKANLAFARKHLAQIKIMLKSQLATQSDWAQAEQGLALAEANWRSLVASGATKPQHTLTAARAGVVQTISVQLGGVFTANQPLLTTVAAGQWEIKIPTPVAVAQQLSNGDAVKVQSVFGAQPPLTTHIFAIDPMVLPGSNRQPIHLHLPTSQSAQSPNWVLGEAISAQFTLPGQTGLILPHAAVQTDASGQNFIWLDRAHKAVAVPVHVLDTVEAQSVIEPIESGALTAGDQVVATGAPNVAAGMTLIAAPSTGAQP</sequence>
<name>D0KYW3_HALNC</name>
<dbReference type="InterPro" id="IPR051909">
    <property type="entry name" value="MFP_Cation_Efflux"/>
</dbReference>
<dbReference type="STRING" id="555778.Hneap_0787"/>
<gene>
    <name evidence="4" type="ordered locus">Hneap_0787</name>
</gene>
<comment type="similarity">
    <text evidence="1">Belongs to the membrane fusion protein (MFP) (TC 8.A.1) family.</text>
</comment>
<dbReference type="RefSeq" id="WP_012823672.1">
    <property type="nucleotide sequence ID" value="NC_013422.1"/>
</dbReference>
<protein>
    <submittedName>
        <fullName evidence="4">Efflux transporter, RND family, MFP subunit</fullName>
    </submittedName>
</protein>
<dbReference type="GO" id="GO:0015679">
    <property type="term" value="P:plasma membrane copper ion transport"/>
    <property type="evidence" value="ECO:0007669"/>
    <property type="project" value="TreeGrafter"/>
</dbReference>
<dbReference type="GO" id="GO:0016020">
    <property type="term" value="C:membrane"/>
    <property type="evidence" value="ECO:0007669"/>
    <property type="project" value="InterPro"/>
</dbReference>
<keyword evidence="3" id="KW-0732">Signal</keyword>
<dbReference type="HOGENOM" id="CLU_018816_1_3_6"/>
<dbReference type="EMBL" id="CP001801">
    <property type="protein sequence ID" value="ACX95636.1"/>
    <property type="molecule type" value="Genomic_DNA"/>
</dbReference>
<dbReference type="NCBIfam" id="TIGR01730">
    <property type="entry name" value="RND_mfp"/>
    <property type="match status" value="1"/>
</dbReference>
<evidence type="ECO:0000256" key="3">
    <source>
        <dbReference type="SAM" id="SignalP"/>
    </source>
</evidence>
<dbReference type="OrthoDB" id="9806939at2"/>
<evidence type="ECO:0000256" key="2">
    <source>
        <dbReference type="ARBA" id="ARBA00022448"/>
    </source>
</evidence>
<proteinExistence type="inferred from homology"/>
<accession>D0KYW3</accession>
<reference evidence="4 5" key="1">
    <citation type="submission" date="2009-10" db="EMBL/GenBank/DDBJ databases">
        <title>Complete sequence of Halothiobacillus neapolitanus c2.</title>
        <authorList>
            <consortium name="US DOE Joint Genome Institute"/>
            <person name="Lucas S."/>
            <person name="Copeland A."/>
            <person name="Lapidus A."/>
            <person name="Glavina del Rio T."/>
            <person name="Tice H."/>
            <person name="Bruce D."/>
            <person name="Goodwin L."/>
            <person name="Pitluck S."/>
            <person name="Davenport K."/>
            <person name="Brettin T."/>
            <person name="Detter J.C."/>
            <person name="Han C."/>
            <person name="Tapia R."/>
            <person name="Larimer F."/>
            <person name="Land M."/>
            <person name="Hauser L."/>
            <person name="Kyrpides N."/>
            <person name="Mikhailova N."/>
            <person name="Kerfeld C."/>
            <person name="Cannon G."/>
            <person name="Heinhort S."/>
        </authorList>
    </citation>
    <scope>NUCLEOTIDE SEQUENCE [LARGE SCALE GENOMIC DNA]</scope>
    <source>
        <strain evidence="5">ATCC 23641 / c2</strain>
    </source>
</reference>
<dbReference type="GO" id="GO:0030313">
    <property type="term" value="C:cell envelope"/>
    <property type="evidence" value="ECO:0007669"/>
    <property type="project" value="TreeGrafter"/>
</dbReference>
<dbReference type="GO" id="GO:0060003">
    <property type="term" value="P:copper ion export"/>
    <property type="evidence" value="ECO:0007669"/>
    <property type="project" value="TreeGrafter"/>
</dbReference>
<keyword evidence="2" id="KW-0813">Transport</keyword>
<dbReference type="Proteomes" id="UP000009102">
    <property type="component" value="Chromosome"/>
</dbReference>
<evidence type="ECO:0000256" key="1">
    <source>
        <dbReference type="ARBA" id="ARBA00009477"/>
    </source>
</evidence>
<keyword evidence="5" id="KW-1185">Reference proteome</keyword>
<dbReference type="eggNOG" id="COG0845">
    <property type="taxonomic scope" value="Bacteria"/>
</dbReference>
<dbReference type="Gene3D" id="1.10.287.470">
    <property type="entry name" value="Helix hairpin bin"/>
    <property type="match status" value="1"/>
</dbReference>
<evidence type="ECO:0000313" key="4">
    <source>
        <dbReference type="EMBL" id="ACX95636.1"/>
    </source>
</evidence>
<dbReference type="GO" id="GO:0022857">
    <property type="term" value="F:transmembrane transporter activity"/>
    <property type="evidence" value="ECO:0007669"/>
    <property type="project" value="InterPro"/>
</dbReference>